<proteinExistence type="predicted"/>
<dbReference type="AlphaFoldDB" id="A0A1V8P0D3"/>
<dbReference type="Proteomes" id="UP000192573">
    <property type="component" value="Unassembled WGS sequence"/>
</dbReference>
<evidence type="ECO:0000313" key="3">
    <source>
        <dbReference type="Proteomes" id="UP000192573"/>
    </source>
</evidence>
<gene>
    <name evidence="2" type="ORF">BZK42_10970</name>
</gene>
<dbReference type="Pfam" id="PF00419">
    <property type="entry name" value="Fimbrial"/>
    <property type="match status" value="1"/>
</dbReference>
<feature type="domain" description="Fimbrial-type adhesion" evidence="1">
    <location>
        <begin position="23"/>
        <end position="165"/>
    </location>
</feature>
<evidence type="ECO:0000259" key="1">
    <source>
        <dbReference type="Pfam" id="PF00419"/>
    </source>
</evidence>
<dbReference type="PANTHER" id="PTHR33420">
    <property type="entry name" value="FIMBRIAL SUBUNIT ELFA-RELATED"/>
    <property type="match status" value="1"/>
</dbReference>
<dbReference type="EMBL" id="NAEW01000004">
    <property type="protein sequence ID" value="OQM42053.1"/>
    <property type="molecule type" value="Genomic_DNA"/>
</dbReference>
<dbReference type="InterPro" id="IPR000259">
    <property type="entry name" value="Adhesion_dom_fimbrial"/>
</dbReference>
<dbReference type="InterPro" id="IPR008966">
    <property type="entry name" value="Adhesion_dom_sf"/>
</dbReference>
<dbReference type="SUPFAM" id="SSF49401">
    <property type="entry name" value="Bacterial adhesins"/>
    <property type="match status" value="1"/>
</dbReference>
<dbReference type="RefSeq" id="WP_053389432.1">
    <property type="nucleotide sequence ID" value="NZ_CP077405.1"/>
</dbReference>
<dbReference type="GO" id="GO:0043709">
    <property type="term" value="P:cell adhesion involved in single-species biofilm formation"/>
    <property type="evidence" value="ECO:0007669"/>
    <property type="project" value="TreeGrafter"/>
</dbReference>
<dbReference type="PANTHER" id="PTHR33420:SF27">
    <property type="entry name" value="PROTEIN FIMG"/>
    <property type="match status" value="1"/>
</dbReference>
<protein>
    <recommendedName>
        <fullName evidence="1">Fimbrial-type adhesion domain-containing protein</fullName>
    </recommendedName>
</protein>
<dbReference type="Gene3D" id="2.60.40.1090">
    <property type="entry name" value="Fimbrial-type adhesion domain"/>
    <property type="match status" value="1"/>
</dbReference>
<accession>A0A1V8P0D3</accession>
<reference evidence="2 3" key="1">
    <citation type="submission" date="2017-03" db="EMBL/GenBank/DDBJ databases">
        <authorList>
            <person name="Afonso C.L."/>
            <person name="Miller P.J."/>
            <person name="Scott M.A."/>
            <person name="Spackman E."/>
            <person name="Goraichik I."/>
            <person name="Dimitrov K.M."/>
            <person name="Suarez D.L."/>
            <person name="Swayne D.E."/>
        </authorList>
    </citation>
    <scope>NUCLEOTIDE SEQUENCE [LARGE SCALE GENOMIC DNA]</scope>
    <source>
        <strain evidence="2 3">ATCC 51113</strain>
    </source>
</reference>
<comment type="caution">
    <text evidence="2">The sequence shown here is derived from an EMBL/GenBank/DDBJ whole genome shotgun (WGS) entry which is preliminary data.</text>
</comment>
<organism evidence="2 3">
    <name type="scientific">Citrobacter braakii</name>
    <dbReference type="NCBI Taxonomy" id="57706"/>
    <lineage>
        <taxon>Bacteria</taxon>
        <taxon>Pseudomonadati</taxon>
        <taxon>Pseudomonadota</taxon>
        <taxon>Gammaproteobacteria</taxon>
        <taxon>Enterobacterales</taxon>
        <taxon>Enterobacteriaceae</taxon>
        <taxon>Citrobacter</taxon>
        <taxon>Citrobacter freundii complex</taxon>
    </lineage>
</organism>
<evidence type="ECO:0000313" key="2">
    <source>
        <dbReference type="EMBL" id="OQM42053.1"/>
    </source>
</evidence>
<dbReference type="GO" id="GO:0009289">
    <property type="term" value="C:pilus"/>
    <property type="evidence" value="ECO:0007669"/>
    <property type="project" value="InterPro"/>
</dbReference>
<dbReference type="InterPro" id="IPR050263">
    <property type="entry name" value="Bact_Fimbrial_Adh_Pro"/>
</dbReference>
<name>A0A1V8P0D3_CITBR</name>
<dbReference type="InterPro" id="IPR036937">
    <property type="entry name" value="Adhesion_dom_fimbrial_sf"/>
</dbReference>
<sequence>MQQQMKYVLPALCLACPAYAAEINIGGHVVASPCVVDIASQNQSVNFGQLRLNEMRADGNASAWKSFEVRLFKCPAGTTSVDVTFNGQPAVEDPTLYASTGTAANAAVQMAQDTNKAQVQGNGSSMNVLVDAQRKATFLLAGRVIVSDTTLPGTFNSLVQMNFTYR</sequence>